<evidence type="ECO:0000313" key="2">
    <source>
        <dbReference type="Proteomes" id="UP001596122"/>
    </source>
</evidence>
<gene>
    <name evidence="1" type="ORF">ACFPJ6_16230</name>
</gene>
<evidence type="ECO:0008006" key="3">
    <source>
        <dbReference type="Google" id="ProtNLM"/>
    </source>
</evidence>
<proteinExistence type="predicted"/>
<evidence type="ECO:0000313" key="1">
    <source>
        <dbReference type="EMBL" id="MFC5382316.1"/>
    </source>
</evidence>
<dbReference type="Proteomes" id="UP001596122">
    <property type="component" value="Unassembled WGS sequence"/>
</dbReference>
<protein>
    <recommendedName>
        <fullName evidence="3">DUF222 domain-containing protein</fullName>
    </recommendedName>
</protein>
<accession>A0ABW0GU28</accession>
<feature type="non-terminal residue" evidence="1">
    <location>
        <position position="183"/>
    </location>
</feature>
<organism evidence="1 2">
    <name type="scientific">Aquipuribacter nitratireducens</name>
    <dbReference type="NCBI Taxonomy" id="650104"/>
    <lineage>
        <taxon>Bacteria</taxon>
        <taxon>Bacillati</taxon>
        <taxon>Actinomycetota</taxon>
        <taxon>Actinomycetes</taxon>
        <taxon>Micrococcales</taxon>
        <taxon>Intrasporangiaceae</taxon>
        <taxon>Aquipuribacter</taxon>
    </lineage>
</organism>
<sequence length="183" mass="19640">MFDDLDPTRALTELTVLGPGPLEDADLVDAAEVATAVAAAAQAWALLAVHELRQRRQAEYREHLQRLRGCPVTPADLHNQPGDAAEVDRFTAAEVAAALGMSHRAATDRVAMIDTLRRRLPVLLDEMLAGRVQLPQARALLEATLPLPVETATHVAATLLPLARTGTASQVAARARRATMHAD</sequence>
<keyword evidence="2" id="KW-1185">Reference proteome</keyword>
<dbReference type="RefSeq" id="WP_377003087.1">
    <property type="nucleotide sequence ID" value="NZ_JBHSLD010000016.1"/>
</dbReference>
<reference evidence="2" key="1">
    <citation type="journal article" date="2019" name="Int. J. Syst. Evol. Microbiol.">
        <title>The Global Catalogue of Microorganisms (GCM) 10K type strain sequencing project: providing services to taxonomists for standard genome sequencing and annotation.</title>
        <authorList>
            <consortium name="The Broad Institute Genomics Platform"/>
            <consortium name="The Broad Institute Genome Sequencing Center for Infectious Disease"/>
            <person name="Wu L."/>
            <person name="Ma J."/>
        </authorList>
    </citation>
    <scope>NUCLEOTIDE SEQUENCE [LARGE SCALE GENOMIC DNA]</scope>
    <source>
        <strain evidence="2">CCUG 43114</strain>
    </source>
</reference>
<comment type="caution">
    <text evidence="1">The sequence shown here is derived from an EMBL/GenBank/DDBJ whole genome shotgun (WGS) entry which is preliminary data.</text>
</comment>
<dbReference type="EMBL" id="JBHSLD010000016">
    <property type="protein sequence ID" value="MFC5382316.1"/>
    <property type="molecule type" value="Genomic_DNA"/>
</dbReference>
<name>A0ABW0GU28_9MICO</name>